<accession>A0A0C3QFZ4</accession>
<evidence type="ECO:0000259" key="11">
    <source>
        <dbReference type="PROSITE" id="PS50850"/>
    </source>
</evidence>
<feature type="transmembrane region" description="Helical" evidence="10">
    <location>
        <begin position="448"/>
        <end position="465"/>
    </location>
</feature>
<feature type="transmembrane region" description="Helical" evidence="10">
    <location>
        <begin position="191"/>
        <end position="210"/>
    </location>
</feature>
<keyword evidence="6 10" id="KW-0472">Membrane</keyword>
<dbReference type="EMBL" id="KN823047">
    <property type="protein sequence ID" value="KIO25151.1"/>
    <property type="molecule type" value="Genomic_DNA"/>
</dbReference>
<reference evidence="12 13" key="1">
    <citation type="submission" date="2014-04" db="EMBL/GenBank/DDBJ databases">
        <authorList>
            <consortium name="DOE Joint Genome Institute"/>
            <person name="Kuo A."/>
            <person name="Girlanda M."/>
            <person name="Perotto S."/>
            <person name="Kohler A."/>
            <person name="Nagy L.G."/>
            <person name="Floudas D."/>
            <person name="Copeland A."/>
            <person name="Barry K.W."/>
            <person name="Cichocki N."/>
            <person name="Veneault-Fourrey C."/>
            <person name="LaButti K."/>
            <person name="Lindquist E.A."/>
            <person name="Lipzen A."/>
            <person name="Lundell T."/>
            <person name="Morin E."/>
            <person name="Murat C."/>
            <person name="Sun H."/>
            <person name="Tunlid A."/>
            <person name="Henrissat B."/>
            <person name="Grigoriev I.V."/>
            <person name="Hibbett D.S."/>
            <person name="Martin F."/>
            <person name="Nordberg H.P."/>
            <person name="Cantor M.N."/>
            <person name="Hua S.X."/>
        </authorList>
    </citation>
    <scope>NUCLEOTIDE SEQUENCE [LARGE SCALE GENOMIC DNA]</scope>
    <source>
        <strain evidence="12 13">MUT 4182</strain>
    </source>
</reference>
<feature type="transmembrane region" description="Helical" evidence="10">
    <location>
        <begin position="316"/>
        <end position="336"/>
    </location>
</feature>
<name>A0A0C3QFZ4_9AGAM</name>
<evidence type="ECO:0000256" key="5">
    <source>
        <dbReference type="ARBA" id="ARBA00022989"/>
    </source>
</evidence>
<keyword evidence="4 10" id="KW-0812">Transmembrane</keyword>
<evidence type="ECO:0000256" key="8">
    <source>
        <dbReference type="RuleBase" id="RU003346"/>
    </source>
</evidence>
<dbReference type="HOGENOM" id="CLU_001265_30_5_1"/>
<dbReference type="InterPro" id="IPR003663">
    <property type="entry name" value="Sugar/inositol_transpt"/>
</dbReference>
<dbReference type="PANTHER" id="PTHR23503">
    <property type="entry name" value="SOLUTE CARRIER FAMILY 2"/>
    <property type="match status" value="1"/>
</dbReference>
<evidence type="ECO:0000256" key="6">
    <source>
        <dbReference type="ARBA" id="ARBA00023136"/>
    </source>
</evidence>
<feature type="transmembrane region" description="Helical" evidence="10">
    <location>
        <begin position="400"/>
        <end position="428"/>
    </location>
</feature>
<dbReference type="PROSITE" id="PS00216">
    <property type="entry name" value="SUGAR_TRANSPORT_1"/>
    <property type="match status" value="1"/>
</dbReference>
<organism evidence="12 13">
    <name type="scientific">Tulasnella calospora MUT 4182</name>
    <dbReference type="NCBI Taxonomy" id="1051891"/>
    <lineage>
        <taxon>Eukaryota</taxon>
        <taxon>Fungi</taxon>
        <taxon>Dikarya</taxon>
        <taxon>Basidiomycota</taxon>
        <taxon>Agaricomycotina</taxon>
        <taxon>Agaricomycetes</taxon>
        <taxon>Cantharellales</taxon>
        <taxon>Tulasnellaceae</taxon>
        <taxon>Tulasnella</taxon>
    </lineage>
</organism>
<feature type="transmembrane region" description="Helical" evidence="10">
    <location>
        <begin position="104"/>
        <end position="124"/>
    </location>
</feature>
<keyword evidence="13" id="KW-1185">Reference proteome</keyword>
<evidence type="ECO:0000256" key="2">
    <source>
        <dbReference type="ARBA" id="ARBA00010992"/>
    </source>
</evidence>
<sequence>MTVTGRTTLTPYFISTLSWVLASPFLYGFHIAALNQVQSALQCFKAVPEDPSFPPYTPPITNGFPVCIPMSNATFGFVTSVFTIGGLLGSLSSTHLMNKYGRKGAVKFNSAFILAGSILMTMAWNAELLIAGRFVIGIGAGVAMCVGPIFLSEIAPQKIKGSVGVLNQLSVVFGLLLAQAIGLAFSTPDTHRWRVVFLTSCVLCLAQLLLSAGVSDTPNWLTAVGRETEADDIASKLWRDHSPGADGEDDGRSTSSRNETTIAPLSVVDLFKMESLRKPVIVVLLAMFGQQISGINAVIFYSNAILSRVMPGAEGYISLGIAILNAIMTFPAVYLIERLGRRSLLLGSMLAVEISLIALALGLNGGVIALSTVAILAFVGSFAIGLGPVPFVLIGELVPFYAASATSSLALSLNWITNFVVGVGFLPLRDWLSSEDPTKPNGRQGEGQIFFLFAGAFGVTALLFAKEYKK</sequence>
<comment type="similarity">
    <text evidence="2 8">Belongs to the major facilitator superfamily. Sugar transporter (TC 2.A.1.1) family.</text>
</comment>
<reference evidence="13" key="2">
    <citation type="submission" date="2015-01" db="EMBL/GenBank/DDBJ databases">
        <title>Evolutionary Origins and Diversification of the Mycorrhizal Mutualists.</title>
        <authorList>
            <consortium name="DOE Joint Genome Institute"/>
            <consortium name="Mycorrhizal Genomics Consortium"/>
            <person name="Kohler A."/>
            <person name="Kuo A."/>
            <person name="Nagy L.G."/>
            <person name="Floudas D."/>
            <person name="Copeland A."/>
            <person name="Barry K.W."/>
            <person name="Cichocki N."/>
            <person name="Veneault-Fourrey C."/>
            <person name="LaButti K."/>
            <person name="Lindquist E.A."/>
            <person name="Lipzen A."/>
            <person name="Lundell T."/>
            <person name="Morin E."/>
            <person name="Murat C."/>
            <person name="Riley R."/>
            <person name="Ohm R."/>
            <person name="Sun H."/>
            <person name="Tunlid A."/>
            <person name="Henrissat B."/>
            <person name="Grigoriev I.V."/>
            <person name="Hibbett D.S."/>
            <person name="Martin F."/>
        </authorList>
    </citation>
    <scope>NUCLEOTIDE SEQUENCE [LARGE SCALE GENOMIC DNA]</scope>
    <source>
        <strain evidence="13">MUT 4182</strain>
    </source>
</reference>
<feature type="domain" description="Major facilitator superfamily (MFS) profile" evidence="11">
    <location>
        <begin position="16"/>
        <end position="470"/>
    </location>
</feature>
<evidence type="ECO:0000256" key="4">
    <source>
        <dbReference type="ARBA" id="ARBA00022692"/>
    </source>
</evidence>
<dbReference type="OrthoDB" id="4540492at2759"/>
<evidence type="ECO:0000313" key="12">
    <source>
        <dbReference type="EMBL" id="KIO25151.1"/>
    </source>
</evidence>
<feature type="transmembrane region" description="Helical" evidence="10">
    <location>
        <begin position="343"/>
        <end position="361"/>
    </location>
</feature>
<dbReference type="InterPro" id="IPR005828">
    <property type="entry name" value="MFS_sugar_transport-like"/>
</dbReference>
<evidence type="ECO:0000256" key="3">
    <source>
        <dbReference type="ARBA" id="ARBA00022448"/>
    </source>
</evidence>
<dbReference type="GO" id="GO:0015149">
    <property type="term" value="F:hexose transmembrane transporter activity"/>
    <property type="evidence" value="ECO:0007669"/>
    <property type="project" value="TreeGrafter"/>
</dbReference>
<dbReference type="NCBIfam" id="TIGR00879">
    <property type="entry name" value="SP"/>
    <property type="match status" value="1"/>
</dbReference>
<feature type="transmembrane region" description="Helical" evidence="10">
    <location>
        <begin position="367"/>
        <end position="393"/>
    </location>
</feature>
<dbReference type="InterPro" id="IPR045263">
    <property type="entry name" value="GLUT"/>
</dbReference>
<evidence type="ECO:0000256" key="10">
    <source>
        <dbReference type="SAM" id="Phobius"/>
    </source>
</evidence>
<dbReference type="SUPFAM" id="SSF103473">
    <property type="entry name" value="MFS general substrate transporter"/>
    <property type="match status" value="1"/>
</dbReference>
<dbReference type="STRING" id="1051891.A0A0C3QFZ4"/>
<comment type="catalytic activity">
    <reaction evidence="7">
        <text>myo-inositol(out) + H(+)(out) = myo-inositol(in) + H(+)(in)</text>
        <dbReference type="Rhea" id="RHEA:60364"/>
        <dbReference type="ChEBI" id="CHEBI:15378"/>
        <dbReference type="ChEBI" id="CHEBI:17268"/>
    </reaction>
</comment>
<evidence type="ECO:0000256" key="1">
    <source>
        <dbReference type="ARBA" id="ARBA00004141"/>
    </source>
</evidence>
<dbReference type="InterPro" id="IPR036259">
    <property type="entry name" value="MFS_trans_sf"/>
</dbReference>
<feature type="transmembrane region" description="Helical" evidence="10">
    <location>
        <begin position="163"/>
        <end position="185"/>
    </location>
</feature>
<keyword evidence="3 8" id="KW-0813">Transport</keyword>
<feature type="transmembrane region" description="Helical" evidence="10">
    <location>
        <begin position="280"/>
        <end position="304"/>
    </location>
</feature>
<dbReference type="Gene3D" id="1.20.1250.20">
    <property type="entry name" value="MFS general substrate transporter like domains"/>
    <property type="match status" value="1"/>
</dbReference>
<evidence type="ECO:0000313" key="13">
    <source>
        <dbReference type="Proteomes" id="UP000054248"/>
    </source>
</evidence>
<dbReference type="PANTHER" id="PTHR23503:SF8">
    <property type="entry name" value="FACILITATED GLUCOSE TRANSPORTER PROTEIN 1"/>
    <property type="match status" value="1"/>
</dbReference>
<protein>
    <recommendedName>
        <fullName evidence="11">Major facilitator superfamily (MFS) profile domain-containing protein</fullName>
    </recommendedName>
</protein>
<dbReference type="GO" id="GO:0016020">
    <property type="term" value="C:membrane"/>
    <property type="evidence" value="ECO:0007669"/>
    <property type="project" value="UniProtKB-SubCell"/>
</dbReference>
<dbReference type="PROSITE" id="PS00217">
    <property type="entry name" value="SUGAR_TRANSPORT_2"/>
    <property type="match status" value="1"/>
</dbReference>
<keyword evidence="5 10" id="KW-1133">Transmembrane helix</keyword>
<comment type="subcellular location">
    <subcellularLocation>
        <location evidence="1">Membrane</location>
        <topology evidence="1">Multi-pass membrane protein</topology>
    </subcellularLocation>
</comment>
<feature type="region of interest" description="Disordered" evidence="9">
    <location>
        <begin position="238"/>
        <end position="257"/>
    </location>
</feature>
<feature type="transmembrane region" description="Helical" evidence="10">
    <location>
        <begin position="73"/>
        <end position="92"/>
    </location>
</feature>
<dbReference type="InterPro" id="IPR005829">
    <property type="entry name" value="Sugar_transporter_CS"/>
</dbReference>
<dbReference type="InterPro" id="IPR020846">
    <property type="entry name" value="MFS_dom"/>
</dbReference>
<dbReference type="PROSITE" id="PS50850">
    <property type="entry name" value="MFS"/>
    <property type="match status" value="1"/>
</dbReference>
<dbReference type="AlphaFoldDB" id="A0A0C3QFZ4"/>
<proteinExistence type="inferred from homology"/>
<feature type="transmembrane region" description="Helical" evidence="10">
    <location>
        <begin position="130"/>
        <end position="151"/>
    </location>
</feature>
<dbReference type="Proteomes" id="UP000054248">
    <property type="component" value="Unassembled WGS sequence"/>
</dbReference>
<dbReference type="PRINTS" id="PR00171">
    <property type="entry name" value="SUGRTRNSPORT"/>
</dbReference>
<feature type="transmembrane region" description="Helical" evidence="10">
    <location>
        <begin position="12"/>
        <end position="32"/>
    </location>
</feature>
<evidence type="ECO:0000256" key="7">
    <source>
        <dbReference type="ARBA" id="ARBA00049119"/>
    </source>
</evidence>
<dbReference type="Pfam" id="PF00083">
    <property type="entry name" value="Sugar_tr"/>
    <property type="match status" value="1"/>
</dbReference>
<evidence type="ECO:0000256" key="9">
    <source>
        <dbReference type="SAM" id="MobiDB-lite"/>
    </source>
</evidence>
<gene>
    <name evidence="12" type="ORF">M407DRAFT_76061</name>
</gene>